<dbReference type="PRINTS" id="PR00778">
    <property type="entry name" value="HTHARSR"/>
</dbReference>
<evidence type="ECO:0000256" key="2">
    <source>
        <dbReference type="ARBA" id="ARBA00023125"/>
    </source>
</evidence>
<dbReference type="InterPro" id="IPR051011">
    <property type="entry name" value="Metal_resp_trans_reg"/>
</dbReference>
<evidence type="ECO:0000313" key="6">
    <source>
        <dbReference type="EMBL" id="HIU33886.1"/>
    </source>
</evidence>
<keyword evidence="4" id="KW-0105">Cadmium resistance</keyword>
<feature type="domain" description="HTH arsR-type" evidence="5">
    <location>
        <begin position="1"/>
        <end position="67"/>
    </location>
</feature>
<sequence>ALFEAELCVCDIAQLLNMTSTAVSHQLRILKGNKLVKSRRDGKNVFYSLADNHVTSIINQGMEHVRE</sequence>
<dbReference type="PANTHER" id="PTHR43132:SF6">
    <property type="entry name" value="HTH-TYPE TRANSCRIPTIONAL REPRESSOR CZRA"/>
    <property type="match status" value="1"/>
</dbReference>
<dbReference type="PROSITE" id="PS50987">
    <property type="entry name" value="HTH_ARSR_2"/>
    <property type="match status" value="1"/>
</dbReference>
<dbReference type="GO" id="GO:0003700">
    <property type="term" value="F:DNA-binding transcription factor activity"/>
    <property type="evidence" value="ECO:0007669"/>
    <property type="project" value="InterPro"/>
</dbReference>
<reference evidence="6" key="1">
    <citation type="submission" date="2020-10" db="EMBL/GenBank/DDBJ databases">
        <authorList>
            <person name="Gilroy R."/>
        </authorList>
    </citation>
    <scope>NUCLEOTIDE SEQUENCE</scope>
    <source>
        <strain evidence="6">ChiHcec3-11533</strain>
    </source>
</reference>
<accession>A0A9D1IC17</accession>
<dbReference type="EMBL" id="DVMU01000109">
    <property type="protein sequence ID" value="HIU33886.1"/>
    <property type="molecule type" value="Genomic_DNA"/>
</dbReference>
<dbReference type="AlphaFoldDB" id="A0A9D1IC17"/>
<keyword evidence="2" id="KW-0238">DNA-binding</keyword>
<keyword evidence="1" id="KW-0805">Transcription regulation</keyword>
<dbReference type="NCBIfam" id="NF033788">
    <property type="entry name" value="HTH_metalloreg"/>
    <property type="match status" value="1"/>
</dbReference>
<comment type="caution">
    <text evidence="6">The sequence shown here is derived from an EMBL/GenBank/DDBJ whole genome shotgun (WGS) entry which is preliminary data.</text>
</comment>
<proteinExistence type="predicted"/>
<dbReference type="GO" id="GO:0003677">
    <property type="term" value="F:DNA binding"/>
    <property type="evidence" value="ECO:0007669"/>
    <property type="project" value="UniProtKB-KW"/>
</dbReference>
<protein>
    <submittedName>
        <fullName evidence="6">Helix-turn-helix transcriptional regulator</fullName>
    </submittedName>
</protein>
<evidence type="ECO:0000259" key="5">
    <source>
        <dbReference type="PROSITE" id="PS50987"/>
    </source>
</evidence>
<evidence type="ECO:0000256" key="3">
    <source>
        <dbReference type="ARBA" id="ARBA00023163"/>
    </source>
</evidence>
<dbReference type="InterPro" id="IPR036390">
    <property type="entry name" value="WH_DNA-bd_sf"/>
</dbReference>
<dbReference type="PANTHER" id="PTHR43132">
    <property type="entry name" value="ARSENICAL RESISTANCE OPERON REPRESSOR ARSR-RELATED"/>
    <property type="match status" value="1"/>
</dbReference>
<dbReference type="Pfam" id="PF01022">
    <property type="entry name" value="HTH_5"/>
    <property type="match status" value="1"/>
</dbReference>
<dbReference type="PROSITE" id="PS00846">
    <property type="entry name" value="HTH_ARSR_1"/>
    <property type="match status" value="1"/>
</dbReference>
<gene>
    <name evidence="6" type="ORF">IAB02_04930</name>
</gene>
<reference evidence="6" key="2">
    <citation type="journal article" date="2021" name="PeerJ">
        <title>Extensive microbial diversity within the chicken gut microbiome revealed by metagenomics and culture.</title>
        <authorList>
            <person name="Gilroy R."/>
            <person name="Ravi A."/>
            <person name="Getino M."/>
            <person name="Pursley I."/>
            <person name="Horton D.L."/>
            <person name="Alikhan N.F."/>
            <person name="Baker D."/>
            <person name="Gharbi K."/>
            <person name="Hall N."/>
            <person name="Watson M."/>
            <person name="Adriaenssens E.M."/>
            <person name="Foster-Nyarko E."/>
            <person name="Jarju S."/>
            <person name="Secka A."/>
            <person name="Antonio M."/>
            <person name="Oren A."/>
            <person name="Chaudhuri R.R."/>
            <person name="La Ragione R."/>
            <person name="Hildebrand F."/>
            <person name="Pallen M.J."/>
        </authorList>
    </citation>
    <scope>NUCLEOTIDE SEQUENCE</scope>
    <source>
        <strain evidence="6">ChiHcec3-11533</strain>
    </source>
</reference>
<dbReference type="InterPro" id="IPR018334">
    <property type="entry name" value="ArsR_HTH"/>
</dbReference>
<dbReference type="InterPro" id="IPR011991">
    <property type="entry name" value="ArsR-like_HTH"/>
</dbReference>
<feature type="non-terminal residue" evidence="6">
    <location>
        <position position="1"/>
    </location>
</feature>
<evidence type="ECO:0000256" key="4">
    <source>
        <dbReference type="ARBA" id="ARBA00043263"/>
    </source>
</evidence>
<dbReference type="SMART" id="SM00418">
    <property type="entry name" value="HTH_ARSR"/>
    <property type="match status" value="1"/>
</dbReference>
<dbReference type="SUPFAM" id="SSF46785">
    <property type="entry name" value="Winged helix' DNA-binding domain"/>
    <property type="match status" value="1"/>
</dbReference>
<dbReference type="Proteomes" id="UP000824072">
    <property type="component" value="Unassembled WGS sequence"/>
</dbReference>
<keyword evidence="3" id="KW-0804">Transcription</keyword>
<dbReference type="InterPro" id="IPR001845">
    <property type="entry name" value="HTH_ArsR_DNA-bd_dom"/>
</dbReference>
<dbReference type="InterPro" id="IPR036388">
    <property type="entry name" value="WH-like_DNA-bd_sf"/>
</dbReference>
<dbReference type="Gene3D" id="1.10.10.10">
    <property type="entry name" value="Winged helix-like DNA-binding domain superfamily/Winged helix DNA-binding domain"/>
    <property type="match status" value="1"/>
</dbReference>
<organism evidence="6 7">
    <name type="scientific">Candidatus Pullichristensenella excrementigallinarum</name>
    <dbReference type="NCBI Taxonomy" id="2840907"/>
    <lineage>
        <taxon>Bacteria</taxon>
        <taxon>Bacillati</taxon>
        <taxon>Bacillota</taxon>
        <taxon>Clostridia</taxon>
        <taxon>Candidatus Pullichristensenella</taxon>
    </lineage>
</organism>
<dbReference type="GO" id="GO:0046686">
    <property type="term" value="P:response to cadmium ion"/>
    <property type="evidence" value="ECO:0007669"/>
    <property type="project" value="UniProtKB-KW"/>
</dbReference>
<name>A0A9D1IC17_9FIRM</name>
<dbReference type="CDD" id="cd00090">
    <property type="entry name" value="HTH_ARSR"/>
    <property type="match status" value="1"/>
</dbReference>
<evidence type="ECO:0000256" key="1">
    <source>
        <dbReference type="ARBA" id="ARBA00023015"/>
    </source>
</evidence>
<evidence type="ECO:0000313" key="7">
    <source>
        <dbReference type="Proteomes" id="UP000824072"/>
    </source>
</evidence>